<proteinExistence type="predicted"/>
<evidence type="ECO:0000313" key="1">
    <source>
        <dbReference type="EMBL" id="HGT83469.1"/>
    </source>
</evidence>
<name>A0A7J3M3W6_ARCFL</name>
<accession>A0A7J3M3W6</accession>
<dbReference type="InterPro" id="IPR038765">
    <property type="entry name" value="Papain-like_cys_pep_sf"/>
</dbReference>
<evidence type="ECO:0008006" key="2">
    <source>
        <dbReference type="Google" id="ProtNLM"/>
    </source>
</evidence>
<dbReference type="EMBL" id="DSYZ01000130">
    <property type="protein sequence ID" value="HGT83469.1"/>
    <property type="molecule type" value="Genomic_DNA"/>
</dbReference>
<protein>
    <recommendedName>
        <fullName evidence="2">Transglutaminase-like domain-containing protein</fullName>
    </recommendedName>
</protein>
<dbReference type="AlphaFoldDB" id="A0A7J3M3W6"/>
<dbReference type="SUPFAM" id="SSF54001">
    <property type="entry name" value="Cysteine proteinases"/>
    <property type="match status" value="1"/>
</dbReference>
<gene>
    <name evidence="1" type="ORF">ENT52_07085</name>
</gene>
<organism evidence="1">
    <name type="scientific">Archaeoglobus fulgidus</name>
    <dbReference type="NCBI Taxonomy" id="2234"/>
    <lineage>
        <taxon>Archaea</taxon>
        <taxon>Methanobacteriati</taxon>
        <taxon>Methanobacteriota</taxon>
        <taxon>Archaeoglobi</taxon>
        <taxon>Archaeoglobales</taxon>
        <taxon>Archaeoglobaceae</taxon>
        <taxon>Archaeoglobus</taxon>
    </lineage>
</organism>
<reference evidence="1" key="1">
    <citation type="journal article" date="2020" name="mSystems">
        <title>Genome- and Community-Level Interaction Insights into Carbon Utilization and Element Cycling Functions of Hydrothermarchaeota in Hydrothermal Sediment.</title>
        <authorList>
            <person name="Zhou Z."/>
            <person name="Liu Y."/>
            <person name="Xu W."/>
            <person name="Pan J."/>
            <person name="Luo Z.H."/>
            <person name="Li M."/>
        </authorList>
    </citation>
    <scope>NUCLEOTIDE SEQUENCE [LARGE SCALE GENOMIC DNA]</scope>
    <source>
        <strain evidence="1">SpSt-587</strain>
    </source>
</reference>
<comment type="caution">
    <text evidence="1">The sequence shown here is derived from an EMBL/GenBank/DDBJ whole genome shotgun (WGS) entry which is preliminary data.</text>
</comment>
<sequence length="121" mass="13644">MNMLRNKAKASETIENGLVGDCDDYAILMSALVLSIGLSPRIVIVEDHAYPELYLGKDDYCQEMVKSLANKFGDTIYYYKDSGGKCWLSLDWTSSHIGGKPLSDKRKMVIYPDGSYKIYKN</sequence>